<evidence type="ECO:0000259" key="2">
    <source>
        <dbReference type="Pfam" id="PF00144"/>
    </source>
</evidence>
<proteinExistence type="predicted"/>
<keyword evidence="1" id="KW-0732">Signal</keyword>
<dbReference type="RefSeq" id="WP_345335287.1">
    <property type="nucleotide sequence ID" value="NZ_BAABJZ010000068.1"/>
</dbReference>
<dbReference type="InterPro" id="IPR050789">
    <property type="entry name" value="Diverse_Enzym_Activities"/>
</dbReference>
<gene>
    <name evidence="3" type="ORF">GCM10023333_20480</name>
</gene>
<name>A0ABP9EWH8_9GAMM</name>
<sequence length="385" mass="42343">MQSVLKIALAGTLSVSASWVSAQDGLADEAVTLNQIDPAQMHVEQSLRQDEAHRPYRVPQQREDGVVVADLYERLSDADGIATLRQQIGAGKYGNIDSLLISHQGQLLVEDYWGDGAQDTAHFQFSITKNLMSLAIGKAIELGLIASVEERVLVYFPELASVDLAPGADRIRIVDLLTMRSGLNFDAAKLDAQGLDLDNHVARYLSQSGPIVPGRQFQYQGADTDILNHILHRISGQTLAQFVDEHYFGPMGISNVFWEASACGLVKASSGLHLTSRDMVKLGSMILADGEYQGEALVNAQWVRESTSPKTPNGKYGYYWWTENFWVDGVEVETISGRGARGQFIYMMPELKLVVVVTSSNSGKARRAPFDFTPQYILPGFMGSR</sequence>
<evidence type="ECO:0000313" key="3">
    <source>
        <dbReference type="EMBL" id="GAA4886934.1"/>
    </source>
</evidence>
<accession>A0ABP9EWH8</accession>
<feature type="chain" id="PRO_5046775095" description="Beta-lactamase-related domain-containing protein" evidence="1">
    <location>
        <begin position="23"/>
        <end position="385"/>
    </location>
</feature>
<feature type="signal peptide" evidence="1">
    <location>
        <begin position="1"/>
        <end position="22"/>
    </location>
</feature>
<protein>
    <recommendedName>
        <fullName evidence="2">Beta-lactamase-related domain-containing protein</fullName>
    </recommendedName>
</protein>
<keyword evidence="4" id="KW-1185">Reference proteome</keyword>
<dbReference type="PANTHER" id="PTHR43283:SF7">
    <property type="entry name" value="BETA-LACTAMASE-RELATED DOMAIN-CONTAINING PROTEIN"/>
    <property type="match status" value="1"/>
</dbReference>
<dbReference type="InterPro" id="IPR001466">
    <property type="entry name" value="Beta-lactam-related"/>
</dbReference>
<dbReference type="Pfam" id="PF00144">
    <property type="entry name" value="Beta-lactamase"/>
    <property type="match status" value="1"/>
</dbReference>
<dbReference type="Gene3D" id="3.40.710.10">
    <property type="entry name" value="DD-peptidase/beta-lactamase superfamily"/>
    <property type="match status" value="1"/>
</dbReference>
<dbReference type="Proteomes" id="UP001499988">
    <property type="component" value="Unassembled WGS sequence"/>
</dbReference>
<dbReference type="InterPro" id="IPR012338">
    <property type="entry name" value="Beta-lactam/transpept-like"/>
</dbReference>
<dbReference type="EMBL" id="BAABJZ010000068">
    <property type="protein sequence ID" value="GAA4886934.1"/>
    <property type="molecule type" value="Genomic_DNA"/>
</dbReference>
<feature type="domain" description="Beta-lactamase-related" evidence="2">
    <location>
        <begin position="98"/>
        <end position="369"/>
    </location>
</feature>
<evidence type="ECO:0000313" key="4">
    <source>
        <dbReference type="Proteomes" id="UP001499988"/>
    </source>
</evidence>
<organism evidence="3 4">
    <name type="scientific">Ferrimonas pelagia</name>
    <dbReference type="NCBI Taxonomy" id="1177826"/>
    <lineage>
        <taxon>Bacteria</taxon>
        <taxon>Pseudomonadati</taxon>
        <taxon>Pseudomonadota</taxon>
        <taxon>Gammaproteobacteria</taxon>
        <taxon>Alteromonadales</taxon>
        <taxon>Ferrimonadaceae</taxon>
        <taxon>Ferrimonas</taxon>
    </lineage>
</organism>
<evidence type="ECO:0000256" key="1">
    <source>
        <dbReference type="SAM" id="SignalP"/>
    </source>
</evidence>
<reference evidence="4" key="1">
    <citation type="journal article" date="2019" name="Int. J. Syst. Evol. Microbiol.">
        <title>The Global Catalogue of Microorganisms (GCM) 10K type strain sequencing project: providing services to taxonomists for standard genome sequencing and annotation.</title>
        <authorList>
            <consortium name="The Broad Institute Genomics Platform"/>
            <consortium name="The Broad Institute Genome Sequencing Center for Infectious Disease"/>
            <person name="Wu L."/>
            <person name="Ma J."/>
        </authorList>
    </citation>
    <scope>NUCLEOTIDE SEQUENCE [LARGE SCALE GENOMIC DNA]</scope>
    <source>
        <strain evidence="4">JCM 18401</strain>
    </source>
</reference>
<dbReference type="SUPFAM" id="SSF56601">
    <property type="entry name" value="beta-lactamase/transpeptidase-like"/>
    <property type="match status" value="1"/>
</dbReference>
<dbReference type="PANTHER" id="PTHR43283">
    <property type="entry name" value="BETA-LACTAMASE-RELATED"/>
    <property type="match status" value="1"/>
</dbReference>
<comment type="caution">
    <text evidence="3">The sequence shown here is derived from an EMBL/GenBank/DDBJ whole genome shotgun (WGS) entry which is preliminary data.</text>
</comment>